<dbReference type="InterPro" id="IPR002321">
    <property type="entry name" value="Cyt_c_II"/>
</dbReference>
<keyword evidence="6" id="KW-0732">Signal</keyword>
<keyword evidence="2" id="KW-0349">Heme</keyword>
<reference evidence="7 8" key="1">
    <citation type="submission" date="2024-03" db="EMBL/GenBank/DDBJ databases">
        <title>High-quality draft genome sequence of Oceanobacter sp. wDCs-4.</title>
        <authorList>
            <person name="Dong C."/>
        </authorList>
    </citation>
    <scope>NUCLEOTIDE SEQUENCE [LARGE SCALE GENOMIC DNA]</scope>
    <source>
        <strain evidence="8">wDCs-4</strain>
    </source>
</reference>
<sequence length="155" mass="17056">MNHISKQLVAISLASSCAFSALAHGNGNDDVEDAIEYRQAVFHLVATHFGHMGDMVKGKKNFDAVEFQYRANSLDALAKMPLEGFTVPGSDKGETKAKPAVWEKPELFREKLTKFQKDSSALATAAQSGNMDTIKPVFMETAKNCKSCHTDFKNR</sequence>
<protein>
    <submittedName>
        <fullName evidence="7">Cytochrome c</fullName>
    </submittedName>
</protein>
<keyword evidence="8" id="KW-1185">Reference proteome</keyword>
<keyword evidence="5" id="KW-0408">Iron</keyword>
<dbReference type="SUPFAM" id="SSF47175">
    <property type="entry name" value="Cytochromes"/>
    <property type="match status" value="1"/>
</dbReference>
<evidence type="ECO:0000313" key="8">
    <source>
        <dbReference type="Proteomes" id="UP001620597"/>
    </source>
</evidence>
<evidence type="ECO:0000256" key="4">
    <source>
        <dbReference type="ARBA" id="ARBA00022982"/>
    </source>
</evidence>
<keyword evidence="1" id="KW-0813">Transport</keyword>
<feature type="chain" id="PRO_5045538365" evidence="6">
    <location>
        <begin position="24"/>
        <end position="155"/>
    </location>
</feature>
<dbReference type="InterPro" id="IPR012127">
    <property type="entry name" value="Cyt_c_prime"/>
</dbReference>
<dbReference type="PIRSF" id="PIRSF000027">
    <property type="entry name" value="Cytc_c_prime"/>
    <property type="match status" value="1"/>
</dbReference>
<accession>A0ABW8NL61</accession>
<evidence type="ECO:0000256" key="5">
    <source>
        <dbReference type="ARBA" id="ARBA00023004"/>
    </source>
</evidence>
<gene>
    <name evidence="7" type="ORF">WG929_15020</name>
</gene>
<dbReference type="RefSeq" id="WP_416206732.1">
    <property type="nucleotide sequence ID" value="NZ_JBBKTX010000019.1"/>
</dbReference>
<feature type="signal peptide" evidence="6">
    <location>
        <begin position="1"/>
        <end position="23"/>
    </location>
</feature>
<dbReference type="Proteomes" id="UP001620597">
    <property type="component" value="Unassembled WGS sequence"/>
</dbReference>
<dbReference type="Pfam" id="PF01322">
    <property type="entry name" value="Cytochrom_C_2"/>
    <property type="match status" value="1"/>
</dbReference>
<comment type="caution">
    <text evidence="7">The sequence shown here is derived from an EMBL/GenBank/DDBJ whole genome shotgun (WGS) entry which is preliminary data.</text>
</comment>
<evidence type="ECO:0000256" key="1">
    <source>
        <dbReference type="ARBA" id="ARBA00022448"/>
    </source>
</evidence>
<evidence type="ECO:0000256" key="2">
    <source>
        <dbReference type="ARBA" id="ARBA00022617"/>
    </source>
</evidence>
<name>A0ABW8NL61_9GAMM</name>
<evidence type="ECO:0000256" key="6">
    <source>
        <dbReference type="SAM" id="SignalP"/>
    </source>
</evidence>
<evidence type="ECO:0000313" key="7">
    <source>
        <dbReference type="EMBL" id="MFK4753725.1"/>
    </source>
</evidence>
<evidence type="ECO:0000256" key="3">
    <source>
        <dbReference type="ARBA" id="ARBA00022723"/>
    </source>
</evidence>
<dbReference type="Gene3D" id="1.20.120.10">
    <property type="entry name" value="Cytochrome c/b562"/>
    <property type="match status" value="1"/>
</dbReference>
<keyword evidence="3" id="KW-0479">Metal-binding</keyword>
<organism evidence="7 8">
    <name type="scientific">Oceanobacter antarcticus</name>
    <dbReference type="NCBI Taxonomy" id="3133425"/>
    <lineage>
        <taxon>Bacteria</taxon>
        <taxon>Pseudomonadati</taxon>
        <taxon>Pseudomonadota</taxon>
        <taxon>Gammaproteobacteria</taxon>
        <taxon>Oceanospirillales</taxon>
        <taxon>Oceanospirillaceae</taxon>
        <taxon>Oceanobacter</taxon>
    </lineage>
</organism>
<proteinExistence type="predicted"/>
<dbReference type="EMBL" id="JBBKTX010000019">
    <property type="protein sequence ID" value="MFK4753725.1"/>
    <property type="molecule type" value="Genomic_DNA"/>
</dbReference>
<keyword evidence="4" id="KW-0249">Electron transport</keyword>
<dbReference type="InterPro" id="IPR010980">
    <property type="entry name" value="Cyt_c/b562"/>
</dbReference>
<dbReference type="PROSITE" id="PS51009">
    <property type="entry name" value="CYTCII"/>
    <property type="match status" value="1"/>
</dbReference>
<dbReference type="PROSITE" id="PS51257">
    <property type="entry name" value="PROKAR_LIPOPROTEIN"/>
    <property type="match status" value="1"/>
</dbReference>